<evidence type="ECO:0000313" key="4">
    <source>
        <dbReference type="Proteomes" id="UP000238390"/>
    </source>
</evidence>
<name>A0A2R3J1K5_9PSED</name>
<protein>
    <submittedName>
        <fullName evidence="3">Uncharacterized protein</fullName>
    </submittedName>
</protein>
<evidence type="ECO:0000313" key="3">
    <source>
        <dbReference type="EMBL" id="AVK08058.1"/>
    </source>
</evidence>
<keyword evidence="4" id="KW-1185">Reference proteome</keyword>
<dbReference type="Proteomes" id="UP000238390">
    <property type="component" value="Chromosome"/>
</dbReference>
<dbReference type="EMBL" id="CP027169">
    <property type="protein sequence ID" value="AVK08058.1"/>
    <property type="molecule type" value="Genomic_DNA"/>
</dbReference>
<feature type="compositionally biased region" description="Basic and acidic residues" evidence="1">
    <location>
        <begin position="115"/>
        <end position="128"/>
    </location>
</feature>
<feature type="signal peptide" evidence="2">
    <location>
        <begin position="1"/>
        <end position="24"/>
    </location>
</feature>
<sequence>MARNNKALSLMLAILLGVSAQSHAEFRGCEAKKARIRQQIDYARMHDNTHREAGLRIALQRIEAHCTDASLLRKHEENIRKKEQEVEERREELLEAQASGKEDKIRSKARKLRKAQRELAEARSELQG</sequence>
<gene>
    <name evidence="3" type="ORF">CSB93_5313</name>
</gene>
<dbReference type="InterPro" id="IPR009468">
    <property type="entry name" value="DUF1090"/>
</dbReference>
<dbReference type="AlphaFoldDB" id="A0A2R3J1K5"/>
<proteinExistence type="predicted"/>
<reference evidence="3 4" key="1">
    <citation type="submission" date="2018-02" db="EMBL/GenBank/DDBJ databases">
        <title>FDA/CDC Antimicrobial Resistant Isolate Bank Genome Sequencing.</title>
        <authorList>
            <person name="Benahmed F.H."/>
            <person name="Lutgring J.D."/>
            <person name="Yoo B."/>
            <person name="Machado M."/>
            <person name="Brown A."/>
            <person name="McAllister G."/>
            <person name="Perry A."/>
            <person name="Halpin A.L."/>
            <person name="Vavikolanu K."/>
            <person name="Ott S."/>
            <person name="Zhao X."/>
            <person name="Tallon L.J."/>
            <person name="Sadzewicz L."/>
            <person name="Aluvathingal J."/>
            <person name="Nadendla S."/>
            <person name="Voskania-kordi A."/>
            <person name="Simonyan V."/>
            <person name="Patel J."/>
            <person name="Shawar R.M."/>
        </authorList>
    </citation>
    <scope>NUCLEOTIDE SEQUENCE [LARGE SCALE GENOMIC DNA]</scope>
    <source>
        <strain evidence="3 4">AR_0356</strain>
    </source>
</reference>
<dbReference type="Pfam" id="PF06476">
    <property type="entry name" value="DUF1090"/>
    <property type="match status" value="1"/>
</dbReference>
<feature type="region of interest" description="Disordered" evidence="1">
    <location>
        <begin position="91"/>
        <end position="128"/>
    </location>
</feature>
<feature type="chain" id="PRO_5043388693" evidence="2">
    <location>
        <begin position="25"/>
        <end position="128"/>
    </location>
</feature>
<evidence type="ECO:0000256" key="1">
    <source>
        <dbReference type="SAM" id="MobiDB-lite"/>
    </source>
</evidence>
<accession>A0A2R3J1K5</accession>
<keyword evidence="2" id="KW-0732">Signal</keyword>
<dbReference type="RefSeq" id="WP_012076514.1">
    <property type="nucleotide sequence ID" value="NZ_CP020560.1"/>
</dbReference>
<dbReference type="GeneID" id="77222050"/>
<organism evidence="3 4">
    <name type="scientific">Pseudomonas paraeruginosa</name>
    <dbReference type="NCBI Taxonomy" id="2994495"/>
    <lineage>
        <taxon>Bacteria</taxon>
        <taxon>Pseudomonadati</taxon>
        <taxon>Pseudomonadota</taxon>
        <taxon>Gammaproteobacteria</taxon>
        <taxon>Pseudomonadales</taxon>
        <taxon>Pseudomonadaceae</taxon>
        <taxon>Pseudomonas</taxon>
    </lineage>
</organism>
<evidence type="ECO:0000256" key="2">
    <source>
        <dbReference type="SAM" id="SignalP"/>
    </source>
</evidence>